<dbReference type="Proteomes" id="UP001385809">
    <property type="component" value="Unassembled WGS sequence"/>
</dbReference>
<accession>A0ABU8MXE4</accession>
<protein>
    <submittedName>
        <fullName evidence="1">Protealysin inhibitor emfourin</fullName>
    </submittedName>
</protein>
<reference evidence="1 2" key="1">
    <citation type="submission" date="2024-03" db="EMBL/GenBank/DDBJ databases">
        <title>Actinomycetospora sp. OC33-EN08, a novel actinomycete isolated from wild orchid (Aerides multiflora).</title>
        <authorList>
            <person name="Suriyachadkun C."/>
        </authorList>
    </citation>
    <scope>NUCLEOTIDE SEQUENCE [LARGE SCALE GENOMIC DNA]</scope>
    <source>
        <strain evidence="1 2">OC33-EN08</strain>
    </source>
</reference>
<dbReference type="Pfam" id="PF20242">
    <property type="entry name" value="Emfourin"/>
    <property type="match status" value="1"/>
</dbReference>
<sequence>MRVTVVRSGGVAGMVTTTTLDAADLDDPRTAELRSLVAACSFRERSGPVAPALRDGFAYEVTVHDDDGSSRGVRFVQGTSPEGMDALLRWVEDCPAGRRETGR</sequence>
<dbReference type="InterPro" id="IPR049457">
    <property type="entry name" value="Emfourin"/>
</dbReference>
<name>A0ABU8MXE4_9PSEU</name>
<evidence type="ECO:0000313" key="2">
    <source>
        <dbReference type="Proteomes" id="UP001385809"/>
    </source>
</evidence>
<dbReference type="RefSeq" id="WP_337698421.1">
    <property type="nucleotide sequence ID" value="NZ_JBBEGN010000029.1"/>
</dbReference>
<gene>
    <name evidence="1" type="ORF">WCD74_29070</name>
</gene>
<proteinExistence type="predicted"/>
<keyword evidence="2" id="KW-1185">Reference proteome</keyword>
<evidence type="ECO:0000313" key="1">
    <source>
        <dbReference type="EMBL" id="MEJ2871842.1"/>
    </source>
</evidence>
<organism evidence="1 2">
    <name type="scientific">Actinomycetospora aurantiaca</name>
    <dbReference type="NCBI Taxonomy" id="3129233"/>
    <lineage>
        <taxon>Bacteria</taxon>
        <taxon>Bacillati</taxon>
        <taxon>Actinomycetota</taxon>
        <taxon>Actinomycetes</taxon>
        <taxon>Pseudonocardiales</taxon>
        <taxon>Pseudonocardiaceae</taxon>
        <taxon>Actinomycetospora</taxon>
    </lineage>
</organism>
<comment type="caution">
    <text evidence="1">The sequence shown here is derived from an EMBL/GenBank/DDBJ whole genome shotgun (WGS) entry which is preliminary data.</text>
</comment>
<dbReference type="EMBL" id="JBBEGN010000029">
    <property type="protein sequence ID" value="MEJ2871842.1"/>
    <property type="molecule type" value="Genomic_DNA"/>
</dbReference>